<evidence type="ECO:0000313" key="4">
    <source>
        <dbReference type="EMBL" id="EEB13823.1"/>
    </source>
</evidence>
<protein>
    <submittedName>
        <fullName evidence="4 5">F-box only protein, putative</fullName>
    </submittedName>
</protein>
<dbReference type="SMART" id="SM00256">
    <property type="entry name" value="FBOX"/>
    <property type="match status" value="1"/>
</dbReference>
<keyword evidence="1" id="KW-0175">Coiled coil</keyword>
<evidence type="ECO:0000313" key="5">
    <source>
        <dbReference type="EnsemblMetazoa" id="PHUM259800-PA"/>
    </source>
</evidence>
<dbReference type="FunCoup" id="E0VKB7">
    <property type="interactions" value="96"/>
</dbReference>
<dbReference type="Proteomes" id="UP000009046">
    <property type="component" value="Unassembled WGS sequence"/>
</dbReference>
<name>E0VKB7_PEDHC</name>
<evidence type="ECO:0000256" key="2">
    <source>
        <dbReference type="SAM" id="MobiDB-lite"/>
    </source>
</evidence>
<evidence type="ECO:0000313" key="6">
    <source>
        <dbReference type="Proteomes" id="UP000009046"/>
    </source>
</evidence>
<dbReference type="InParanoid" id="E0VKB7"/>
<keyword evidence="6" id="KW-1185">Reference proteome</keyword>
<dbReference type="OMA" id="RECDIVE"/>
<dbReference type="SUPFAM" id="SSF81383">
    <property type="entry name" value="F-box domain"/>
    <property type="match status" value="1"/>
</dbReference>
<dbReference type="KEGG" id="phu:Phum_PHUM259800"/>
<dbReference type="EnsemblMetazoa" id="PHUM259800-RA">
    <property type="protein sequence ID" value="PHUM259800-PA"/>
    <property type="gene ID" value="PHUM259800"/>
</dbReference>
<sequence>MVSTRQSSNIASSNESYVSGGNTTNEASHSNHSTPHNGGKLLRSGLSAPSMPPPSYMPSTSNNEVAVANNNNNNNSTPAQSQQTSTINLLDLPHEILDKIFSFLGYKNVAHLRLVCRQLDRVCQAILNSTFQRLQHQMLHRFQSIKAKMPRRESARRNHPLACESDIIETLHMRLTLLQMTFGKHIERKHCCFFAGEILDEVNHILHYIKVTTKLTRPYKVTDELFDLSTMAMEFFKDHIEPTLPEIGYFGTDFIDFSFPRRYESPTSGNEASSIDPQPVPQSNMVLRKRIRKIKQGMKRYNNQLTVMRRDLRTCKSKIADQQKQILEYTSRMDEYDKKNEETSRKFSTLLQELNKCKTELQYWRSKTPALPPLCNNCGQVSFIPTPTEELQSLSREPPSEGDDDDPSYHHHSFTLK</sequence>
<dbReference type="InterPro" id="IPR036047">
    <property type="entry name" value="F-box-like_dom_sf"/>
</dbReference>
<accession>E0VKB7</accession>
<feature type="compositionally biased region" description="Low complexity" evidence="2">
    <location>
        <begin position="57"/>
        <end position="82"/>
    </location>
</feature>
<dbReference type="Pfam" id="PF12937">
    <property type="entry name" value="F-box-like"/>
    <property type="match status" value="1"/>
</dbReference>
<gene>
    <name evidence="5" type="primary">8235372</name>
    <name evidence="4" type="ORF">Phum_PHUM259800</name>
</gene>
<feature type="compositionally biased region" description="Polar residues" evidence="2">
    <location>
        <begin position="1"/>
        <end position="36"/>
    </location>
</feature>
<dbReference type="GeneID" id="8235372"/>
<dbReference type="OrthoDB" id="8180181at2759"/>
<feature type="coiled-coil region" evidence="1">
    <location>
        <begin position="319"/>
        <end position="353"/>
    </location>
</feature>
<feature type="compositionally biased region" description="Polar residues" evidence="2">
    <location>
        <begin position="386"/>
        <end position="395"/>
    </location>
</feature>
<dbReference type="PANTHER" id="PTHR13252">
    <property type="entry name" value="F-BOX ONLY PROTEIN 28"/>
    <property type="match status" value="1"/>
</dbReference>
<dbReference type="GO" id="GO:0005634">
    <property type="term" value="C:nucleus"/>
    <property type="evidence" value="ECO:0007669"/>
    <property type="project" value="TreeGrafter"/>
</dbReference>
<feature type="region of interest" description="Disordered" evidence="2">
    <location>
        <begin position="386"/>
        <end position="417"/>
    </location>
</feature>
<dbReference type="EMBL" id="AAZO01003007">
    <property type="status" value="NOT_ANNOTATED_CDS"/>
    <property type="molecule type" value="Genomic_DNA"/>
</dbReference>
<feature type="region of interest" description="Disordered" evidence="2">
    <location>
        <begin position="1"/>
        <end position="82"/>
    </location>
</feature>
<dbReference type="GO" id="GO:0003713">
    <property type="term" value="F:transcription coactivator activity"/>
    <property type="evidence" value="ECO:0007669"/>
    <property type="project" value="TreeGrafter"/>
</dbReference>
<dbReference type="PANTHER" id="PTHR13252:SF1">
    <property type="entry name" value="DAMPENED, ISOFORM A"/>
    <property type="match status" value="1"/>
</dbReference>
<feature type="domain" description="F-box" evidence="3">
    <location>
        <begin position="86"/>
        <end position="134"/>
    </location>
</feature>
<dbReference type="CDD" id="cd22100">
    <property type="entry name" value="F-box_FBXO28"/>
    <property type="match status" value="1"/>
</dbReference>
<proteinExistence type="predicted"/>
<organism>
    <name type="scientific">Pediculus humanus subsp. corporis</name>
    <name type="common">Body louse</name>
    <dbReference type="NCBI Taxonomy" id="121224"/>
    <lineage>
        <taxon>Eukaryota</taxon>
        <taxon>Metazoa</taxon>
        <taxon>Ecdysozoa</taxon>
        <taxon>Arthropoda</taxon>
        <taxon>Hexapoda</taxon>
        <taxon>Insecta</taxon>
        <taxon>Pterygota</taxon>
        <taxon>Neoptera</taxon>
        <taxon>Paraneoptera</taxon>
        <taxon>Psocodea</taxon>
        <taxon>Troctomorpha</taxon>
        <taxon>Phthiraptera</taxon>
        <taxon>Anoplura</taxon>
        <taxon>Pediculidae</taxon>
        <taxon>Pediculus</taxon>
    </lineage>
</organism>
<dbReference type="AlphaFoldDB" id="E0VKB7"/>
<dbReference type="Gene3D" id="1.20.1280.50">
    <property type="match status" value="1"/>
</dbReference>
<dbReference type="PROSITE" id="PS50181">
    <property type="entry name" value="FBOX"/>
    <property type="match status" value="1"/>
</dbReference>
<dbReference type="RefSeq" id="XP_002426561.1">
    <property type="nucleotide sequence ID" value="XM_002426516.1"/>
</dbReference>
<reference evidence="5" key="3">
    <citation type="submission" date="2020-05" db="UniProtKB">
        <authorList>
            <consortium name="EnsemblMetazoa"/>
        </authorList>
    </citation>
    <scope>IDENTIFICATION</scope>
    <source>
        <strain evidence="5">USDA</strain>
    </source>
</reference>
<dbReference type="InterPro" id="IPR039719">
    <property type="entry name" value="FBXO28"/>
</dbReference>
<evidence type="ECO:0000256" key="1">
    <source>
        <dbReference type="SAM" id="Coils"/>
    </source>
</evidence>
<dbReference type="eggNOG" id="ENOG502QSMX">
    <property type="taxonomic scope" value="Eukaryota"/>
</dbReference>
<reference evidence="4" key="1">
    <citation type="submission" date="2007-04" db="EMBL/GenBank/DDBJ databases">
        <title>Annotation of Pediculus humanus corporis strain USDA.</title>
        <authorList>
            <person name="Kirkness E."/>
            <person name="Hannick L."/>
            <person name="Hass B."/>
            <person name="Bruggner R."/>
            <person name="Lawson D."/>
            <person name="Bidwell S."/>
            <person name="Joardar V."/>
            <person name="Caler E."/>
            <person name="Walenz B."/>
            <person name="Inman J."/>
            <person name="Schobel S."/>
            <person name="Galinsky K."/>
            <person name="Amedeo P."/>
            <person name="Strausberg R."/>
        </authorList>
    </citation>
    <scope>NUCLEOTIDE SEQUENCE</scope>
    <source>
        <strain evidence="4">USDA</strain>
    </source>
</reference>
<dbReference type="CTD" id="8235372"/>
<reference evidence="4" key="2">
    <citation type="submission" date="2007-04" db="EMBL/GenBank/DDBJ databases">
        <title>The genome of the human body louse.</title>
        <authorList>
            <consortium name="The Human Body Louse Genome Consortium"/>
            <person name="Kirkness E."/>
            <person name="Walenz B."/>
            <person name="Hass B."/>
            <person name="Bruggner R."/>
            <person name="Strausberg R."/>
        </authorList>
    </citation>
    <scope>NUCLEOTIDE SEQUENCE</scope>
    <source>
        <strain evidence="4">USDA</strain>
    </source>
</reference>
<evidence type="ECO:0000259" key="3">
    <source>
        <dbReference type="PROSITE" id="PS50181"/>
    </source>
</evidence>
<dbReference type="HOGENOM" id="CLU_024146_4_1_1"/>
<dbReference type="EMBL" id="DS235241">
    <property type="protein sequence ID" value="EEB13823.1"/>
    <property type="molecule type" value="Genomic_DNA"/>
</dbReference>
<dbReference type="VEuPathDB" id="VectorBase:PHUM259800"/>
<dbReference type="InterPro" id="IPR001810">
    <property type="entry name" value="F-box_dom"/>
</dbReference>